<feature type="disulfide bond" evidence="5">
    <location>
        <begin position="71"/>
        <end position="90"/>
    </location>
</feature>
<dbReference type="Proteomes" id="UP000085678">
    <property type="component" value="Unplaced"/>
</dbReference>
<keyword evidence="7" id="KW-1185">Reference proteome</keyword>
<evidence type="ECO:0000256" key="4">
    <source>
        <dbReference type="ARBA" id="ARBA00023157"/>
    </source>
</evidence>
<dbReference type="PROSITE" id="PS51162">
    <property type="entry name" value="THYROGLOBULIN_1_2"/>
    <property type="match status" value="2"/>
</dbReference>
<protein>
    <submittedName>
        <fullName evidence="8">Equistatin-like</fullName>
    </submittedName>
</protein>
<dbReference type="PANTHER" id="PTHR12352">
    <property type="entry name" value="SECRETED MODULAR CALCIUM-BINDING PROTEIN"/>
    <property type="match status" value="1"/>
</dbReference>
<dbReference type="KEGG" id="lak:106170269"/>
<dbReference type="SUPFAM" id="SSF57610">
    <property type="entry name" value="Thyroglobulin type-1 domain"/>
    <property type="match status" value="2"/>
</dbReference>
<keyword evidence="3" id="KW-0677">Repeat</keyword>
<dbReference type="Gene3D" id="4.10.800.10">
    <property type="entry name" value="Thyroglobulin type-1"/>
    <property type="match status" value="2"/>
</dbReference>
<evidence type="ECO:0000256" key="5">
    <source>
        <dbReference type="PROSITE-ProRule" id="PRU00500"/>
    </source>
</evidence>
<comment type="caution">
    <text evidence="5">Lacks conserved residue(s) required for the propagation of feature annotation.</text>
</comment>
<evidence type="ECO:0000256" key="2">
    <source>
        <dbReference type="ARBA" id="ARBA00022525"/>
    </source>
</evidence>
<dbReference type="InterPro" id="IPR036857">
    <property type="entry name" value="Thyroglobulin_1_sf"/>
</dbReference>
<dbReference type="GeneID" id="106170269"/>
<feature type="domain" description="Thyroglobulin type-1" evidence="6">
    <location>
        <begin position="68"/>
        <end position="132"/>
    </location>
</feature>
<feature type="domain" description="Thyroglobulin type-1" evidence="6">
    <location>
        <begin position="1"/>
        <end position="66"/>
    </location>
</feature>
<evidence type="ECO:0000313" key="8">
    <source>
        <dbReference type="RefSeq" id="XP_013405518.1"/>
    </source>
</evidence>
<organism evidence="7 8">
    <name type="scientific">Lingula anatina</name>
    <name type="common">Brachiopod</name>
    <name type="synonym">Lingula unguis</name>
    <dbReference type="NCBI Taxonomy" id="7574"/>
    <lineage>
        <taxon>Eukaryota</taxon>
        <taxon>Metazoa</taxon>
        <taxon>Spiralia</taxon>
        <taxon>Lophotrochozoa</taxon>
        <taxon>Brachiopoda</taxon>
        <taxon>Linguliformea</taxon>
        <taxon>Lingulata</taxon>
        <taxon>Lingulida</taxon>
        <taxon>Linguloidea</taxon>
        <taxon>Lingulidae</taxon>
        <taxon>Lingula</taxon>
    </lineage>
</organism>
<comment type="subcellular location">
    <subcellularLocation>
        <location evidence="1">Secreted</location>
    </subcellularLocation>
</comment>
<gene>
    <name evidence="8" type="primary">LOC106170269</name>
</gene>
<dbReference type="OrthoDB" id="1725934at2759"/>
<dbReference type="GO" id="GO:0005615">
    <property type="term" value="C:extracellular space"/>
    <property type="evidence" value="ECO:0007669"/>
    <property type="project" value="TreeGrafter"/>
</dbReference>
<evidence type="ECO:0000256" key="3">
    <source>
        <dbReference type="ARBA" id="ARBA00022737"/>
    </source>
</evidence>
<keyword evidence="2" id="KW-0964">Secreted</keyword>
<dbReference type="AlphaFoldDB" id="A0A1S3J5E7"/>
<dbReference type="Pfam" id="PF00086">
    <property type="entry name" value="Thyroglobulin_1"/>
    <property type="match status" value="2"/>
</dbReference>
<dbReference type="SMART" id="SM00211">
    <property type="entry name" value="TY"/>
    <property type="match status" value="2"/>
</dbReference>
<proteinExistence type="predicted"/>
<evidence type="ECO:0000259" key="6">
    <source>
        <dbReference type="PROSITE" id="PS51162"/>
    </source>
</evidence>
<sequence length="132" mass="14637">MSRALVLARIEESRRQGQPLLGATPPTCDADGTYSAKQCKEASCFCVNKDGDRLGDYSARFWEAKDMTCNCARDEDEYQKKGLIGKMYICKENGNYEKYQCTGSVCYCVDEKGSKLESTPPVSISAVKTLNC</sequence>
<dbReference type="PANTHER" id="PTHR12352:SF3">
    <property type="entry name" value="NIDOGEN-2"/>
    <property type="match status" value="1"/>
</dbReference>
<evidence type="ECO:0000256" key="1">
    <source>
        <dbReference type="ARBA" id="ARBA00004613"/>
    </source>
</evidence>
<dbReference type="RefSeq" id="XP_013405518.1">
    <property type="nucleotide sequence ID" value="XM_013550064.1"/>
</dbReference>
<reference evidence="8" key="1">
    <citation type="submission" date="2025-08" db="UniProtKB">
        <authorList>
            <consortium name="RefSeq"/>
        </authorList>
    </citation>
    <scope>IDENTIFICATION</scope>
    <source>
        <tissue evidence="8">Gonads</tissue>
    </source>
</reference>
<keyword evidence="4 5" id="KW-1015">Disulfide bond</keyword>
<evidence type="ECO:0000313" key="7">
    <source>
        <dbReference type="Proteomes" id="UP000085678"/>
    </source>
</evidence>
<dbReference type="InterPro" id="IPR051950">
    <property type="entry name" value="Dev_reg/Prot_inhib"/>
</dbReference>
<dbReference type="InParanoid" id="A0A1S3J5E7"/>
<name>A0A1S3J5E7_LINAN</name>
<accession>A0A1S3J5E7</accession>
<dbReference type="InterPro" id="IPR000716">
    <property type="entry name" value="Thyroglobulin_1"/>
</dbReference>